<dbReference type="InterPro" id="IPR010656">
    <property type="entry name" value="DctM"/>
</dbReference>
<evidence type="ECO:0000256" key="1">
    <source>
        <dbReference type="ARBA" id="ARBA00004429"/>
    </source>
</evidence>
<comment type="similarity">
    <text evidence="7">Belongs to the TRAP transporter large permease family.</text>
</comment>
<dbReference type="InterPro" id="IPR004681">
    <property type="entry name" value="TRAP_DctM"/>
</dbReference>
<dbReference type="GO" id="GO:0005886">
    <property type="term" value="C:plasma membrane"/>
    <property type="evidence" value="ECO:0007669"/>
    <property type="project" value="UniProtKB-SubCell"/>
</dbReference>
<dbReference type="OrthoDB" id="9790209at2"/>
<reference evidence="10" key="1">
    <citation type="submission" date="2015-09" db="EMBL/GenBank/DDBJ databases">
        <authorList>
            <person name="Rodrigo-Torres Lidia"/>
            <person name="Arahal R.David."/>
        </authorList>
    </citation>
    <scope>NUCLEOTIDE SEQUENCE [LARGE SCALE GENOMIC DNA]</scope>
    <source>
        <strain evidence="10">CECT 5114</strain>
    </source>
</reference>
<sequence>MSFELISLLVTLFFLAGIGTPIGYSILLASVVYLGVAGLDIALAGEKILQGFYRSTILLAVPLFIVAANIMNAGSITDRLLNFCVAAVGRFKGGLGHVNVVASLIFSGMSGSAVADAAGIGKIIIEMMTKGDRYPRGYAAAITAATATIGPIIPPSIPMVLYALVSKASIGSLFLAGILPGLIMGAVLMVMNGYLARKRNFALEEPVPLRELPKKTANAFPALLMPVILLYGIYGGVTTPTEAAAVAAFYALMLAFMFYRAISLGKLYQVFVDSARSSASVGIVIGGAFILNFIVIQEQIPQAISAMLGGAEIHPIMFLILVNILILVLGCVLDATTIILVIVPLFIPTCEALGIDLVHFGVLVVVNSMIGLITPPYGILLFVINAVTDIPLREIISEIWGFLAVLIIALVAMMLLPDMILWLPRLLGYQG</sequence>
<dbReference type="EMBL" id="CYUE01000002">
    <property type="protein sequence ID" value="CUK24771.1"/>
    <property type="molecule type" value="Genomic_DNA"/>
</dbReference>
<feature type="domain" description="TRAP C4-dicarboxylate transport system permease DctM subunit" evidence="8">
    <location>
        <begin position="9"/>
        <end position="419"/>
    </location>
</feature>
<gene>
    <name evidence="9" type="primary">siaT_1</name>
    <name evidence="9" type="ORF">TA5114_00557</name>
</gene>
<feature type="transmembrane region" description="Helical" evidence="7">
    <location>
        <begin position="6"/>
        <end position="39"/>
    </location>
</feature>
<keyword evidence="7" id="KW-0813">Transport</keyword>
<dbReference type="NCBIfam" id="TIGR00786">
    <property type="entry name" value="dctM"/>
    <property type="match status" value="1"/>
</dbReference>
<evidence type="ECO:0000256" key="2">
    <source>
        <dbReference type="ARBA" id="ARBA00022475"/>
    </source>
</evidence>
<comment type="function">
    <text evidence="7">Part of the tripartite ATP-independent periplasmic (TRAP) transport system.</text>
</comment>
<name>A0A0P1IM93_9RHOB</name>
<accession>A0A0P1IM93</accession>
<keyword evidence="5 7" id="KW-1133">Transmembrane helix</keyword>
<dbReference type="PIRSF" id="PIRSF006066">
    <property type="entry name" value="HI0050"/>
    <property type="match status" value="1"/>
</dbReference>
<dbReference type="PANTHER" id="PTHR33362:SF3">
    <property type="entry name" value="SIALIC ACID TRAP TRANSPORTER PERMEASE PROTEIN SIAT"/>
    <property type="match status" value="1"/>
</dbReference>
<keyword evidence="2" id="KW-1003">Cell membrane</keyword>
<feature type="transmembrane region" description="Helical" evidence="7">
    <location>
        <begin position="170"/>
        <end position="195"/>
    </location>
</feature>
<protein>
    <recommendedName>
        <fullName evidence="7">TRAP transporter large permease protein</fullName>
    </recommendedName>
</protein>
<keyword evidence="6 7" id="KW-0472">Membrane</keyword>
<evidence type="ECO:0000313" key="10">
    <source>
        <dbReference type="Proteomes" id="UP000051184"/>
    </source>
</evidence>
<feature type="transmembrane region" description="Helical" evidence="7">
    <location>
        <begin position="358"/>
        <end position="387"/>
    </location>
</feature>
<dbReference type="Pfam" id="PF06808">
    <property type="entry name" value="DctM"/>
    <property type="match status" value="1"/>
</dbReference>
<feature type="transmembrane region" description="Helical" evidence="7">
    <location>
        <begin position="137"/>
        <end position="164"/>
    </location>
</feature>
<dbReference type="PANTHER" id="PTHR33362">
    <property type="entry name" value="SIALIC ACID TRAP TRANSPORTER PERMEASE PROTEIN SIAT-RELATED"/>
    <property type="match status" value="1"/>
</dbReference>
<feature type="transmembrane region" description="Helical" evidence="7">
    <location>
        <begin position="316"/>
        <end position="346"/>
    </location>
</feature>
<evidence type="ECO:0000313" key="9">
    <source>
        <dbReference type="EMBL" id="CUK24771.1"/>
    </source>
</evidence>
<keyword evidence="3 7" id="KW-0997">Cell inner membrane</keyword>
<keyword evidence="4 7" id="KW-0812">Transmembrane</keyword>
<feature type="transmembrane region" description="Helical" evidence="7">
    <location>
        <begin position="243"/>
        <end position="262"/>
    </location>
</feature>
<comment type="subunit">
    <text evidence="7">The complex comprises the extracytoplasmic solute receptor protein and the two transmembrane proteins.</text>
</comment>
<keyword evidence="10" id="KW-1185">Reference proteome</keyword>
<dbReference type="AlphaFoldDB" id="A0A0P1IM93"/>
<evidence type="ECO:0000256" key="6">
    <source>
        <dbReference type="ARBA" id="ARBA00023136"/>
    </source>
</evidence>
<feature type="transmembrane region" description="Helical" evidence="7">
    <location>
        <begin position="216"/>
        <end position="237"/>
    </location>
</feature>
<feature type="transmembrane region" description="Helical" evidence="7">
    <location>
        <begin position="51"/>
        <end position="71"/>
    </location>
</feature>
<evidence type="ECO:0000256" key="5">
    <source>
        <dbReference type="ARBA" id="ARBA00022989"/>
    </source>
</evidence>
<feature type="transmembrane region" description="Helical" evidence="7">
    <location>
        <begin position="274"/>
        <end position="296"/>
    </location>
</feature>
<proteinExistence type="inferred from homology"/>
<dbReference type="GO" id="GO:0022857">
    <property type="term" value="F:transmembrane transporter activity"/>
    <property type="evidence" value="ECO:0007669"/>
    <property type="project" value="UniProtKB-UniRule"/>
</dbReference>
<evidence type="ECO:0000256" key="7">
    <source>
        <dbReference type="RuleBase" id="RU369079"/>
    </source>
</evidence>
<evidence type="ECO:0000256" key="3">
    <source>
        <dbReference type="ARBA" id="ARBA00022519"/>
    </source>
</evidence>
<organism evidence="9 10">
    <name type="scientific">Cognatishimia activa</name>
    <dbReference type="NCBI Taxonomy" id="1715691"/>
    <lineage>
        <taxon>Bacteria</taxon>
        <taxon>Pseudomonadati</taxon>
        <taxon>Pseudomonadota</taxon>
        <taxon>Alphaproteobacteria</taxon>
        <taxon>Rhodobacterales</taxon>
        <taxon>Paracoccaceae</taxon>
        <taxon>Cognatishimia</taxon>
    </lineage>
</organism>
<evidence type="ECO:0000259" key="8">
    <source>
        <dbReference type="Pfam" id="PF06808"/>
    </source>
</evidence>
<feature type="transmembrane region" description="Helical" evidence="7">
    <location>
        <begin position="100"/>
        <end position="125"/>
    </location>
</feature>
<dbReference type="STRING" id="1715691.TA5113_00316"/>
<feature type="transmembrane region" description="Helical" evidence="7">
    <location>
        <begin position="399"/>
        <end position="423"/>
    </location>
</feature>
<dbReference type="Proteomes" id="UP000051184">
    <property type="component" value="Unassembled WGS sequence"/>
</dbReference>
<dbReference type="RefSeq" id="WP_058313751.1">
    <property type="nucleotide sequence ID" value="NZ_CYTO01000004.1"/>
</dbReference>
<evidence type="ECO:0000256" key="4">
    <source>
        <dbReference type="ARBA" id="ARBA00022692"/>
    </source>
</evidence>
<comment type="subcellular location">
    <subcellularLocation>
        <location evidence="1 7">Cell inner membrane</location>
        <topology evidence="1 7">Multi-pass membrane protein</topology>
    </subcellularLocation>
</comment>